<dbReference type="Proteomes" id="UP000029553">
    <property type="component" value="Unassembled WGS sequence"/>
</dbReference>
<dbReference type="RefSeq" id="WP_034367610.1">
    <property type="nucleotide sequence ID" value="NZ_AWOR01000037.1"/>
</dbReference>
<accession>A0A096FKE7</accession>
<proteinExistence type="predicted"/>
<gene>
    <name evidence="1" type="ORF">P353_08245</name>
</gene>
<organism evidence="1 2">
    <name type="scientific">Comamonas testosteroni</name>
    <name type="common">Pseudomonas testosteroni</name>
    <dbReference type="NCBI Taxonomy" id="285"/>
    <lineage>
        <taxon>Bacteria</taxon>
        <taxon>Pseudomonadati</taxon>
        <taxon>Pseudomonadota</taxon>
        <taxon>Betaproteobacteria</taxon>
        <taxon>Burkholderiales</taxon>
        <taxon>Comamonadaceae</taxon>
        <taxon>Comamonas</taxon>
    </lineage>
</organism>
<comment type="caution">
    <text evidence="1">The sequence shown here is derived from an EMBL/GenBank/DDBJ whole genome shotgun (WGS) entry which is preliminary data.</text>
</comment>
<name>A0A096FKE7_COMTE</name>
<protein>
    <submittedName>
        <fullName evidence="1">Uncharacterized protein</fullName>
    </submittedName>
</protein>
<evidence type="ECO:0000313" key="2">
    <source>
        <dbReference type="Proteomes" id="UP000029553"/>
    </source>
</evidence>
<dbReference type="EMBL" id="AWOR01000037">
    <property type="protein sequence ID" value="KGH30841.1"/>
    <property type="molecule type" value="Genomic_DNA"/>
</dbReference>
<reference evidence="1 2" key="1">
    <citation type="submission" date="2013-09" db="EMBL/GenBank/DDBJ databases">
        <title>High correlation between genotypes and phenotypes of environmental bacteria Comamonas testosteroni strains.</title>
        <authorList>
            <person name="Liu L."/>
            <person name="Zhu W."/>
            <person name="Xia X."/>
            <person name="Xu B."/>
            <person name="Luo M."/>
            <person name="Wang G."/>
        </authorList>
    </citation>
    <scope>NUCLEOTIDE SEQUENCE [LARGE SCALE GENOMIC DNA]</scope>
    <source>
        <strain evidence="1 2">JL40</strain>
    </source>
</reference>
<evidence type="ECO:0000313" key="1">
    <source>
        <dbReference type="EMBL" id="KGH30841.1"/>
    </source>
</evidence>
<sequence length="85" mass="9279">MKTIKAKTDAEFTSLVEAAVLLAESPLKRERGDQKFEAIAFERWSCDPEARSLSFEANQHALEAVGVGIPNTATDVIELANFLGL</sequence>
<dbReference type="AlphaFoldDB" id="A0A096FKE7"/>